<reference evidence="2 3" key="1">
    <citation type="journal article" date="2015" name="Nature">
        <title>rRNA introns, odd ribosomes, and small enigmatic genomes across a large radiation of phyla.</title>
        <authorList>
            <person name="Brown C.T."/>
            <person name="Hug L.A."/>
            <person name="Thomas B.C."/>
            <person name="Sharon I."/>
            <person name="Castelle C.J."/>
            <person name="Singh A."/>
            <person name="Wilkins M.J."/>
            <person name="Williams K.H."/>
            <person name="Banfield J.F."/>
        </authorList>
    </citation>
    <scope>NUCLEOTIDE SEQUENCE [LARGE SCALE GENOMIC DNA]</scope>
</reference>
<dbReference type="InterPro" id="IPR035990">
    <property type="entry name" value="TIM_sf"/>
</dbReference>
<gene>
    <name evidence="2" type="ORF">US96_C0043G0005</name>
</gene>
<protein>
    <submittedName>
        <fullName evidence="2">Triosephosphate isomerase</fullName>
    </submittedName>
</protein>
<sequence>MLFVNFKTYEEGSGPRALALVHALEEVSTQTQIKIIPVVAVLDAETIATASKLEIWVQHVDPVEYGAHTGWTLPSELARIGIHGVFLNHSEHKFEDFEALTNAAKICQSQNLKTLIFAADIKELKLILKLKPDFVAYEPPELVGSTTKSVASEKPEIISTAAEIAKTARIPLIVGAGIHTSKDIKRSLELGAVGFAVATNIVKAKDPKSATMALLEGF</sequence>
<evidence type="ECO:0000256" key="1">
    <source>
        <dbReference type="ARBA" id="ARBA00023235"/>
    </source>
</evidence>
<dbReference type="SUPFAM" id="SSF51351">
    <property type="entry name" value="Triosephosphate isomerase (TIM)"/>
    <property type="match status" value="1"/>
</dbReference>
<name>A0A0G0MJX9_9BACT</name>
<dbReference type="Proteomes" id="UP000034181">
    <property type="component" value="Unassembled WGS sequence"/>
</dbReference>
<dbReference type="Gene3D" id="3.20.20.70">
    <property type="entry name" value="Aldolase class I"/>
    <property type="match status" value="1"/>
</dbReference>
<dbReference type="Pfam" id="PF00121">
    <property type="entry name" value="TIM"/>
    <property type="match status" value="1"/>
</dbReference>
<dbReference type="EMBL" id="LBUZ01000043">
    <property type="protein sequence ID" value="KKQ74034.1"/>
    <property type="molecule type" value="Genomic_DNA"/>
</dbReference>
<organism evidence="2 3">
    <name type="scientific">Candidatus Woesebacteria bacterium GW2011_GWB1_38_5b</name>
    <dbReference type="NCBI Taxonomy" id="1618569"/>
    <lineage>
        <taxon>Bacteria</taxon>
        <taxon>Candidatus Woeseibacteriota</taxon>
    </lineage>
</organism>
<accession>A0A0G0MJX9</accession>
<dbReference type="InterPro" id="IPR013785">
    <property type="entry name" value="Aldolase_TIM"/>
</dbReference>
<dbReference type="GO" id="GO:0004807">
    <property type="term" value="F:triose-phosphate isomerase activity"/>
    <property type="evidence" value="ECO:0007669"/>
    <property type="project" value="InterPro"/>
</dbReference>
<dbReference type="PROSITE" id="PS51440">
    <property type="entry name" value="TIM_2"/>
    <property type="match status" value="1"/>
</dbReference>
<comment type="caution">
    <text evidence="2">The sequence shown here is derived from an EMBL/GenBank/DDBJ whole genome shotgun (WGS) entry which is preliminary data.</text>
</comment>
<dbReference type="AlphaFoldDB" id="A0A0G0MJX9"/>
<keyword evidence="1 2" id="KW-0413">Isomerase</keyword>
<evidence type="ECO:0000313" key="3">
    <source>
        <dbReference type="Proteomes" id="UP000034181"/>
    </source>
</evidence>
<evidence type="ECO:0000313" key="2">
    <source>
        <dbReference type="EMBL" id="KKQ74034.1"/>
    </source>
</evidence>
<proteinExistence type="predicted"/>
<dbReference type="InterPro" id="IPR000652">
    <property type="entry name" value="Triosephosphate_isomerase"/>
</dbReference>
<dbReference type="NCBIfam" id="NF003302">
    <property type="entry name" value="PRK04302.1"/>
    <property type="match status" value="1"/>
</dbReference>